<accession>A0A382R9D4</accession>
<evidence type="ECO:0000259" key="2">
    <source>
        <dbReference type="Pfam" id="PF07593"/>
    </source>
</evidence>
<dbReference type="Pfam" id="PF07593">
    <property type="entry name" value="UnbV_ASPIC"/>
    <property type="match status" value="1"/>
</dbReference>
<reference evidence="3" key="1">
    <citation type="submission" date="2018-05" db="EMBL/GenBank/DDBJ databases">
        <authorList>
            <person name="Lanie J.A."/>
            <person name="Ng W.-L."/>
            <person name="Kazmierczak K.M."/>
            <person name="Andrzejewski T.M."/>
            <person name="Davidsen T.M."/>
            <person name="Wayne K.J."/>
            <person name="Tettelin H."/>
            <person name="Glass J.I."/>
            <person name="Rusch D."/>
            <person name="Podicherti R."/>
            <person name="Tsui H.-C.T."/>
            <person name="Winkler M.E."/>
        </authorList>
    </citation>
    <scope>NUCLEOTIDE SEQUENCE</scope>
</reference>
<dbReference type="AlphaFoldDB" id="A0A382R9D4"/>
<dbReference type="EMBL" id="UINC01119839">
    <property type="protein sequence ID" value="SVC93950.1"/>
    <property type="molecule type" value="Genomic_DNA"/>
</dbReference>
<feature type="domain" description="ASPIC/UnbV" evidence="2">
    <location>
        <begin position="52"/>
        <end position="119"/>
    </location>
</feature>
<evidence type="ECO:0000313" key="3">
    <source>
        <dbReference type="EMBL" id="SVC93950.1"/>
    </source>
</evidence>
<protein>
    <recommendedName>
        <fullName evidence="2">ASPIC/UnbV domain-containing protein</fullName>
    </recommendedName>
</protein>
<gene>
    <name evidence="3" type="ORF">METZ01_LOCUS346804</name>
</gene>
<keyword evidence="1" id="KW-0732">Signal</keyword>
<organism evidence="3">
    <name type="scientific">marine metagenome</name>
    <dbReference type="NCBI Taxonomy" id="408172"/>
    <lineage>
        <taxon>unclassified sequences</taxon>
        <taxon>metagenomes</taxon>
        <taxon>ecological metagenomes</taxon>
    </lineage>
</organism>
<proteinExistence type="predicted"/>
<dbReference type="InterPro" id="IPR013517">
    <property type="entry name" value="FG-GAP"/>
</dbReference>
<dbReference type="PANTHER" id="PTHR16026">
    <property type="entry name" value="CARTILAGE ACIDIC PROTEIN 1"/>
    <property type="match status" value="1"/>
</dbReference>
<dbReference type="InterPro" id="IPR027039">
    <property type="entry name" value="Crtac1"/>
</dbReference>
<dbReference type="InterPro" id="IPR028994">
    <property type="entry name" value="Integrin_alpha_N"/>
</dbReference>
<dbReference type="InterPro" id="IPR011519">
    <property type="entry name" value="UnbV_ASPIC"/>
</dbReference>
<dbReference type="PANTHER" id="PTHR16026:SF0">
    <property type="entry name" value="CARTILAGE ACIDIC PROTEIN 1"/>
    <property type="match status" value="1"/>
</dbReference>
<dbReference type="Gene3D" id="2.130.10.130">
    <property type="entry name" value="Integrin alpha, N-terminal"/>
    <property type="match status" value="1"/>
</dbReference>
<name>A0A382R9D4_9ZZZZ</name>
<evidence type="ECO:0000256" key="1">
    <source>
        <dbReference type="ARBA" id="ARBA00022729"/>
    </source>
</evidence>
<feature type="non-terminal residue" evidence="3">
    <location>
        <position position="1"/>
    </location>
</feature>
<sequence>SYAAAYGDLDGDGDLDLVVANIDEPTSIYRNLGHEGHRIVVRLAGTGSNRAGLGAVIEIESQVGKQIRQANPMTGFLSCNDDTVHFGLGQADTIDTLRVRWPSGAVQTFNDLAADRRYTITEPSGGQTPGPAKPSKQETLFTEVSESVRLAFNHSEKPYDDYARQPLLPSKLSQLGGGLAWGDADGDGDHDLFVSGAAGQTGAVFLRQADGTFRPSADAQPALEADQAAEDMAALWLDADADGDFDLLVTSGSVECEPGAAVLADRLYLNDGTGRFTRAAASVFPPGGESSSTAVASDFDADGDLDLFIGSRSIPGQYPETPR</sequence>
<dbReference type="SUPFAM" id="SSF69318">
    <property type="entry name" value="Integrin alpha N-terminal domain"/>
    <property type="match status" value="1"/>
</dbReference>
<feature type="non-terminal residue" evidence="3">
    <location>
        <position position="323"/>
    </location>
</feature>
<dbReference type="Pfam" id="PF13517">
    <property type="entry name" value="FG-GAP_3"/>
    <property type="match status" value="2"/>
</dbReference>